<protein>
    <submittedName>
        <fullName evidence="1">Uncharacterized protein</fullName>
    </submittedName>
</protein>
<name>A0ABR4AIU3_9LECA</name>
<keyword evidence="2" id="KW-1185">Reference proteome</keyword>
<organism evidence="1 2">
    <name type="scientific">Lepraria finkii</name>
    <dbReference type="NCBI Taxonomy" id="1340010"/>
    <lineage>
        <taxon>Eukaryota</taxon>
        <taxon>Fungi</taxon>
        <taxon>Dikarya</taxon>
        <taxon>Ascomycota</taxon>
        <taxon>Pezizomycotina</taxon>
        <taxon>Lecanoromycetes</taxon>
        <taxon>OSLEUM clade</taxon>
        <taxon>Lecanoromycetidae</taxon>
        <taxon>Lecanorales</taxon>
        <taxon>Lecanorineae</taxon>
        <taxon>Stereocaulaceae</taxon>
        <taxon>Lepraria</taxon>
    </lineage>
</organism>
<evidence type="ECO:0000313" key="1">
    <source>
        <dbReference type="EMBL" id="KAL2044567.1"/>
    </source>
</evidence>
<gene>
    <name evidence="1" type="ORF">ABVK25_012370</name>
</gene>
<sequence length="100" mass="11631">MAVAETIEETEPKQIRRTNSGRVIVFDPVKQILTTEKAKNLNIEKATSKEDAPRWSSRISIYEKSGTKRMIATINLDKLDWIENMMRHCGYIKDIYVMEL</sequence>
<dbReference type="EMBL" id="JBHFEH010000196">
    <property type="protein sequence ID" value="KAL2044567.1"/>
    <property type="molecule type" value="Genomic_DNA"/>
</dbReference>
<reference evidence="1 2" key="1">
    <citation type="submission" date="2024-09" db="EMBL/GenBank/DDBJ databases">
        <title>Rethinking Asexuality: The Enigmatic Case of Functional Sexual Genes in Lepraria (Stereocaulaceae).</title>
        <authorList>
            <person name="Doellman M."/>
            <person name="Sun Y."/>
            <person name="Barcenas-Pena A."/>
            <person name="Lumbsch H.T."/>
            <person name="Grewe F."/>
        </authorList>
    </citation>
    <scope>NUCLEOTIDE SEQUENCE [LARGE SCALE GENOMIC DNA]</scope>
    <source>
        <strain evidence="1 2">Grewe 0041</strain>
    </source>
</reference>
<dbReference type="Proteomes" id="UP001590951">
    <property type="component" value="Unassembled WGS sequence"/>
</dbReference>
<comment type="caution">
    <text evidence="1">The sequence shown here is derived from an EMBL/GenBank/DDBJ whole genome shotgun (WGS) entry which is preliminary data.</text>
</comment>
<evidence type="ECO:0000313" key="2">
    <source>
        <dbReference type="Proteomes" id="UP001590951"/>
    </source>
</evidence>
<proteinExistence type="predicted"/>
<accession>A0ABR4AIU3</accession>